<comment type="caution">
    <text evidence="1">The sequence shown here is derived from an EMBL/GenBank/DDBJ whole genome shotgun (WGS) entry which is preliminary data.</text>
</comment>
<protein>
    <submittedName>
        <fullName evidence="1">Uncharacterized protein</fullName>
    </submittedName>
</protein>
<dbReference type="EMBL" id="JACAZI010000004">
    <property type="protein sequence ID" value="KAF7362691.1"/>
    <property type="molecule type" value="Genomic_DNA"/>
</dbReference>
<keyword evidence="2" id="KW-1185">Reference proteome</keyword>
<dbReference type="AlphaFoldDB" id="A0A8H6YQV8"/>
<gene>
    <name evidence="1" type="ORF">MVEN_00618400</name>
</gene>
<dbReference type="OrthoDB" id="2986625at2759"/>
<sequence>MLSTLSVELLQEIGNELGKIDQQRLRAVAKDVGLAINPLFFSSLTLKTNELRLESSVDMLTLLASRKTGWSCYARSLNITVWHSRSQPAQMDGQKSEKEDVRKRLDLSDDAMGSLLASALGSMTNICSVSWWASNSDPAWQRAPFLGFLASRSLAGGPPLAHR</sequence>
<evidence type="ECO:0000313" key="2">
    <source>
        <dbReference type="Proteomes" id="UP000620124"/>
    </source>
</evidence>
<evidence type="ECO:0000313" key="1">
    <source>
        <dbReference type="EMBL" id="KAF7362691.1"/>
    </source>
</evidence>
<name>A0A8H6YQV8_9AGAR</name>
<reference evidence="1" key="1">
    <citation type="submission" date="2020-05" db="EMBL/GenBank/DDBJ databases">
        <title>Mycena genomes resolve the evolution of fungal bioluminescence.</title>
        <authorList>
            <person name="Tsai I.J."/>
        </authorList>
    </citation>
    <scope>NUCLEOTIDE SEQUENCE</scope>
    <source>
        <strain evidence="1">CCC161011</strain>
    </source>
</reference>
<accession>A0A8H6YQV8</accession>
<proteinExistence type="predicted"/>
<organism evidence="1 2">
    <name type="scientific">Mycena venus</name>
    <dbReference type="NCBI Taxonomy" id="2733690"/>
    <lineage>
        <taxon>Eukaryota</taxon>
        <taxon>Fungi</taxon>
        <taxon>Dikarya</taxon>
        <taxon>Basidiomycota</taxon>
        <taxon>Agaricomycotina</taxon>
        <taxon>Agaricomycetes</taxon>
        <taxon>Agaricomycetidae</taxon>
        <taxon>Agaricales</taxon>
        <taxon>Marasmiineae</taxon>
        <taxon>Mycenaceae</taxon>
        <taxon>Mycena</taxon>
    </lineage>
</organism>
<dbReference type="Proteomes" id="UP000620124">
    <property type="component" value="Unassembled WGS sequence"/>
</dbReference>